<protein>
    <submittedName>
        <fullName evidence="1">Uncharacterized protein</fullName>
    </submittedName>
</protein>
<gene>
    <name evidence="1" type="ORF">BCR42DRAFT_443359</name>
</gene>
<evidence type="ECO:0000313" key="2">
    <source>
        <dbReference type="Proteomes" id="UP000193560"/>
    </source>
</evidence>
<keyword evidence="2" id="KW-1185">Reference proteome</keyword>
<accession>A0A1X2HZU2</accession>
<reference evidence="1 2" key="1">
    <citation type="submission" date="2016-07" db="EMBL/GenBank/DDBJ databases">
        <title>Pervasive Adenine N6-methylation of Active Genes in Fungi.</title>
        <authorList>
            <consortium name="DOE Joint Genome Institute"/>
            <person name="Mondo S.J."/>
            <person name="Dannebaum R.O."/>
            <person name="Kuo R.C."/>
            <person name="Labutti K."/>
            <person name="Haridas S."/>
            <person name="Kuo A."/>
            <person name="Salamov A."/>
            <person name="Ahrendt S.R."/>
            <person name="Lipzen A."/>
            <person name="Sullivan W."/>
            <person name="Andreopoulos W.B."/>
            <person name="Clum A."/>
            <person name="Lindquist E."/>
            <person name="Daum C."/>
            <person name="Ramamoorthy G.K."/>
            <person name="Gryganskyi A."/>
            <person name="Culley D."/>
            <person name="Magnuson J.K."/>
            <person name="James T.Y."/>
            <person name="O'Malley M.A."/>
            <person name="Stajich J.E."/>
            <person name="Spatafora J.W."/>
            <person name="Visel A."/>
            <person name="Grigoriev I.V."/>
        </authorList>
    </citation>
    <scope>NUCLEOTIDE SEQUENCE [LARGE SCALE GENOMIC DNA]</scope>
    <source>
        <strain evidence="1 2">NRRL 1336</strain>
    </source>
</reference>
<comment type="caution">
    <text evidence="1">The sequence shown here is derived from an EMBL/GenBank/DDBJ whole genome shotgun (WGS) entry which is preliminary data.</text>
</comment>
<proteinExistence type="predicted"/>
<dbReference type="Proteomes" id="UP000193560">
    <property type="component" value="Unassembled WGS sequence"/>
</dbReference>
<dbReference type="AlphaFoldDB" id="A0A1X2HZU2"/>
<organism evidence="1 2">
    <name type="scientific">Absidia repens</name>
    <dbReference type="NCBI Taxonomy" id="90262"/>
    <lineage>
        <taxon>Eukaryota</taxon>
        <taxon>Fungi</taxon>
        <taxon>Fungi incertae sedis</taxon>
        <taxon>Mucoromycota</taxon>
        <taxon>Mucoromycotina</taxon>
        <taxon>Mucoromycetes</taxon>
        <taxon>Mucorales</taxon>
        <taxon>Cunninghamellaceae</taxon>
        <taxon>Absidia</taxon>
    </lineage>
</organism>
<evidence type="ECO:0000313" key="1">
    <source>
        <dbReference type="EMBL" id="ORZ06267.1"/>
    </source>
</evidence>
<dbReference type="EMBL" id="MCGE01000040">
    <property type="protein sequence ID" value="ORZ06267.1"/>
    <property type="molecule type" value="Genomic_DNA"/>
</dbReference>
<sequence>MNSNDNNDQRNYFLNIIIKDSLIEQRYMIHGRIMAMEHTSWHLYTNMLTHLNNINYKNPQNVY</sequence>
<name>A0A1X2HZU2_9FUNG</name>